<proteinExistence type="predicted"/>
<name>A0A1F5SWE1_9BACT</name>
<dbReference type="EMBL" id="MFFY01000034">
    <property type="protein sequence ID" value="OGF31047.1"/>
    <property type="molecule type" value="Genomic_DNA"/>
</dbReference>
<gene>
    <name evidence="1" type="ORF">A3H09_01115</name>
</gene>
<reference evidence="1 2" key="1">
    <citation type="journal article" date="2016" name="Nat. Commun.">
        <title>Thousands of microbial genomes shed light on interconnected biogeochemical processes in an aquifer system.</title>
        <authorList>
            <person name="Anantharaman K."/>
            <person name="Brown C.T."/>
            <person name="Hug L.A."/>
            <person name="Sharon I."/>
            <person name="Castelle C.J."/>
            <person name="Probst A.J."/>
            <person name="Thomas B.C."/>
            <person name="Singh A."/>
            <person name="Wilkins M.J."/>
            <person name="Karaoz U."/>
            <person name="Brodie E.L."/>
            <person name="Williams K.H."/>
            <person name="Hubbard S.S."/>
            <person name="Banfield J.F."/>
        </authorList>
    </citation>
    <scope>NUCLEOTIDE SEQUENCE [LARGE SCALE GENOMIC DNA]</scope>
</reference>
<evidence type="ECO:0000313" key="2">
    <source>
        <dbReference type="Proteomes" id="UP000176915"/>
    </source>
</evidence>
<protein>
    <submittedName>
        <fullName evidence="1">Uncharacterized protein</fullName>
    </submittedName>
</protein>
<sequence>MLFINLKFKFKKKNMLYLSPIFTLNKFLLILDNVKSKVHNNVDLSTQLIKNLSLQYCRLKSFVFINQLY</sequence>
<dbReference type="AlphaFoldDB" id="A0A1F5SWE1"/>
<comment type="caution">
    <text evidence="1">The sequence shown here is derived from an EMBL/GenBank/DDBJ whole genome shotgun (WGS) entry which is preliminary data.</text>
</comment>
<evidence type="ECO:0000313" key="1">
    <source>
        <dbReference type="EMBL" id="OGF31047.1"/>
    </source>
</evidence>
<accession>A0A1F5SWE1</accession>
<dbReference type="Proteomes" id="UP000176915">
    <property type="component" value="Unassembled WGS sequence"/>
</dbReference>
<organism evidence="1 2">
    <name type="scientific">Candidatus Falkowbacteria bacterium RIFCSPLOWO2_12_FULL_45_13</name>
    <dbReference type="NCBI Taxonomy" id="1797991"/>
    <lineage>
        <taxon>Bacteria</taxon>
        <taxon>Candidatus Falkowiibacteriota</taxon>
    </lineage>
</organism>